<keyword evidence="3" id="KW-1133">Transmembrane helix</keyword>
<keyword evidence="5" id="KW-0732">Signal</keyword>
<dbReference type="Pfam" id="PF11741">
    <property type="entry name" value="AMIN"/>
    <property type="match status" value="1"/>
</dbReference>
<dbReference type="Gene3D" id="3.30.1150.10">
    <property type="match status" value="1"/>
</dbReference>
<dbReference type="EMBL" id="JTCM02000119">
    <property type="protein sequence ID" value="NEU76571.1"/>
    <property type="molecule type" value="Genomic_DNA"/>
</dbReference>
<dbReference type="NCBIfam" id="TIGR01352">
    <property type="entry name" value="tonB_Cterm"/>
    <property type="match status" value="1"/>
</dbReference>
<reference evidence="7 8" key="1">
    <citation type="journal article" date="2015" name="Genome Announc.">
        <title>Draft Genome Sequence of Cyanobacterium Hassallia byssoidea Strain VB512170, Isolated from Monuments in India.</title>
        <authorList>
            <person name="Singh D."/>
            <person name="Chandrababunaidu M.M."/>
            <person name="Panda A."/>
            <person name="Sen D."/>
            <person name="Bhattacharyya S."/>
            <person name="Adhikary S.P."/>
            <person name="Tripathy S."/>
        </authorList>
    </citation>
    <scope>NUCLEOTIDE SEQUENCE [LARGE SCALE GENOMIC DNA]</scope>
    <source>
        <strain evidence="7 8">VB512170</strain>
    </source>
</reference>
<evidence type="ECO:0000256" key="5">
    <source>
        <dbReference type="SAM" id="SignalP"/>
    </source>
</evidence>
<feature type="non-terminal residue" evidence="7">
    <location>
        <position position="231"/>
    </location>
</feature>
<dbReference type="InterPro" id="IPR006260">
    <property type="entry name" value="TonB/TolA_C"/>
</dbReference>
<feature type="signal peptide" evidence="5">
    <location>
        <begin position="1"/>
        <end position="25"/>
    </location>
</feature>
<gene>
    <name evidence="7" type="ORF">PI95_029690</name>
</gene>
<keyword evidence="4" id="KW-0472">Membrane</keyword>
<dbReference type="AlphaFoldDB" id="A0A846HJQ9"/>
<dbReference type="GO" id="GO:0055085">
    <property type="term" value="P:transmembrane transport"/>
    <property type="evidence" value="ECO:0007669"/>
    <property type="project" value="InterPro"/>
</dbReference>
<protein>
    <submittedName>
        <fullName evidence="7">TonB family protein</fullName>
    </submittedName>
</protein>
<evidence type="ECO:0000313" key="8">
    <source>
        <dbReference type="Proteomes" id="UP000031549"/>
    </source>
</evidence>
<proteinExistence type="predicted"/>
<dbReference type="GO" id="GO:0016020">
    <property type="term" value="C:membrane"/>
    <property type="evidence" value="ECO:0007669"/>
    <property type="project" value="UniProtKB-SubCell"/>
</dbReference>
<evidence type="ECO:0000313" key="7">
    <source>
        <dbReference type="EMBL" id="NEU76571.1"/>
    </source>
</evidence>
<organism evidence="7 8">
    <name type="scientific">Hassallia byssoidea VB512170</name>
    <dbReference type="NCBI Taxonomy" id="1304833"/>
    <lineage>
        <taxon>Bacteria</taxon>
        <taxon>Bacillati</taxon>
        <taxon>Cyanobacteriota</taxon>
        <taxon>Cyanophyceae</taxon>
        <taxon>Nostocales</taxon>
        <taxon>Tolypothrichaceae</taxon>
        <taxon>Hassallia</taxon>
    </lineage>
</organism>
<evidence type="ECO:0000256" key="4">
    <source>
        <dbReference type="ARBA" id="ARBA00023136"/>
    </source>
</evidence>
<dbReference type="InterPro" id="IPR037682">
    <property type="entry name" value="TonB_C"/>
</dbReference>
<dbReference type="InterPro" id="IPR021731">
    <property type="entry name" value="AMIN_dom"/>
</dbReference>
<evidence type="ECO:0000256" key="1">
    <source>
        <dbReference type="ARBA" id="ARBA00004167"/>
    </source>
</evidence>
<dbReference type="SUPFAM" id="SSF74653">
    <property type="entry name" value="TolA/TonB C-terminal domain"/>
    <property type="match status" value="1"/>
</dbReference>
<comment type="caution">
    <text evidence="7">The sequence shown here is derived from an EMBL/GenBank/DDBJ whole genome shotgun (WGS) entry which is preliminary data.</text>
</comment>
<keyword evidence="2" id="KW-0812">Transmembrane</keyword>
<sequence length="231" mass="25504">MKHRLFYSLSFAASLLILFAQHSKAQITQITGIKYKLTERGLEIILVTPTPKNLLSFPRIQGNTQIFNISNTQLSLPCSNNFRRNKPVPEIQFISVTSQNNNGISIAVRGEKTLPKLLVFISQAKIDCIKCSFQYPEELRKKGIEGRAEVVLDIDEQGNVIKMSLGSSSGNTQLDNAILTQVRDMKFTANACGETNLILRANPSLDKCGQPSIKNVVGDRGSTKQGCPHLS</sequence>
<keyword evidence="8" id="KW-1185">Reference proteome</keyword>
<comment type="subcellular location">
    <subcellularLocation>
        <location evidence="1">Membrane</location>
        <topology evidence="1">Single-pass membrane protein</topology>
    </subcellularLocation>
</comment>
<name>A0A846HJQ9_9CYAN</name>
<evidence type="ECO:0000256" key="2">
    <source>
        <dbReference type="ARBA" id="ARBA00022692"/>
    </source>
</evidence>
<dbReference type="Proteomes" id="UP000031549">
    <property type="component" value="Unassembled WGS sequence"/>
</dbReference>
<evidence type="ECO:0000256" key="3">
    <source>
        <dbReference type="ARBA" id="ARBA00022989"/>
    </source>
</evidence>
<dbReference type="RefSeq" id="WP_163519308.1">
    <property type="nucleotide sequence ID" value="NZ_JTCM02000119.1"/>
</dbReference>
<dbReference type="PROSITE" id="PS52015">
    <property type="entry name" value="TONB_CTD"/>
    <property type="match status" value="1"/>
</dbReference>
<accession>A0A846HJQ9</accession>
<dbReference type="Pfam" id="PF03544">
    <property type="entry name" value="TonB_C"/>
    <property type="match status" value="1"/>
</dbReference>
<feature type="domain" description="TonB C-terminal" evidence="6">
    <location>
        <begin position="120"/>
        <end position="214"/>
    </location>
</feature>
<evidence type="ECO:0000259" key="6">
    <source>
        <dbReference type="PROSITE" id="PS52015"/>
    </source>
</evidence>
<feature type="chain" id="PRO_5032473196" evidence="5">
    <location>
        <begin position="26"/>
        <end position="231"/>
    </location>
</feature>